<dbReference type="Proteomes" id="UP000270834">
    <property type="component" value="Unassembled WGS sequence"/>
</dbReference>
<comment type="caution">
    <text evidence="1">The sequence shown here is derived from an EMBL/GenBank/DDBJ whole genome shotgun (WGS) entry which is preliminary data.</text>
</comment>
<dbReference type="AlphaFoldDB" id="A0A3M5DHK9"/>
<sequence>MHAGGTHVGLAAIRRLDRDEAVAVDGDVQLVAGFLEAAMAEIGTGPLAHGEYPRREAVAEHLHRTRLLEVATKAAGRDVRQVVGMSTHRQGVLAGPAHGDVQHLVHRILQAPAQSAGLSCRLSSKRRARIRKNN</sequence>
<gene>
    <name evidence="1" type="ORF">ALP65_00146</name>
</gene>
<accession>A0A3M5DHK9</accession>
<protein>
    <submittedName>
        <fullName evidence="1">Uncharacterized protein</fullName>
    </submittedName>
</protein>
<name>A0A3M5DHK9_PSEAI</name>
<dbReference type="EMBL" id="RBSQ01000987">
    <property type="protein sequence ID" value="RMS49549.1"/>
    <property type="molecule type" value="Genomic_DNA"/>
</dbReference>
<reference evidence="1 2" key="1">
    <citation type="submission" date="2018-08" db="EMBL/GenBank/DDBJ databases">
        <title>Recombination of ecologically and evolutionarily significant loci maintains genetic cohesion in the Pseudomonas syringae species complex.</title>
        <authorList>
            <person name="Dillon M."/>
            <person name="Thakur S."/>
            <person name="Almeida R.N.D."/>
            <person name="Weir B.S."/>
            <person name="Guttman D.S."/>
        </authorList>
    </citation>
    <scope>NUCLEOTIDE SEQUENCE [LARGE SCALE GENOMIC DNA]</scope>
    <source>
        <strain evidence="1 2">ICMP 7846</strain>
    </source>
</reference>
<evidence type="ECO:0000313" key="1">
    <source>
        <dbReference type="EMBL" id="RMS49549.1"/>
    </source>
</evidence>
<organism evidence="1 2">
    <name type="scientific">Pseudomonas aeruginosa</name>
    <dbReference type="NCBI Taxonomy" id="287"/>
    <lineage>
        <taxon>Bacteria</taxon>
        <taxon>Pseudomonadati</taxon>
        <taxon>Pseudomonadota</taxon>
        <taxon>Gammaproteobacteria</taxon>
        <taxon>Pseudomonadales</taxon>
        <taxon>Pseudomonadaceae</taxon>
        <taxon>Pseudomonas</taxon>
    </lineage>
</organism>
<evidence type="ECO:0000313" key="2">
    <source>
        <dbReference type="Proteomes" id="UP000270834"/>
    </source>
</evidence>
<proteinExistence type="predicted"/>